<comment type="caution">
    <text evidence="2">The sequence shown here is derived from an EMBL/GenBank/DDBJ whole genome shotgun (WGS) entry which is preliminary data.</text>
</comment>
<dbReference type="Gene3D" id="3.90.1200.10">
    <property type="match status" value="1"/>
</dbReference>
<dbReference type="SUPFAM" id="SSF56112">
    <property type="entry name" value="Protein kinase-like (PK-like)"/>
    <property type="match status" value="1"/>
</dbReference>
<dbReference type="EMBL" id="JASNWA010000006">
    <property type="protein sequence ID" value="KAK3175340.1"/>
    <property type="molecule type" value="Genomic_DNA"/>
</dbReference>
<dbReference type="Proteomes" id="UP001276659">
    <property type="component" value="Unassembled WGS sequence"/>
</dbReference>
<proteinExistence type="predicted"/>
<dbReference type="InterPro" id="IPR011009">
    <property type="entry name" value="Kinase-like_dom_sf"/>
</dbReference>
<dbReference type="Pfam" id="PF01636">
    <property type="entry name" value="APH"/>
    <property type="match status" value="1"/>
</dbReference>
<accession>A0AAD9ZC93</accession>
<evidence type="ECO:0000259" key="1">
    <source>
        <dbReference type="Pfam" id="PF01636"/>
    </source>
</evidence>
<name>A0AAD9ZC93_9LECA</name>
<dbReference type="InterPro" id="IPR002575">
    <property type="entry name" value="Aminoglycoside_PTrfase"/>
</dbReference>
<keyword evidence="3" id="KW-1185">Reference proteome</keyword>
<reference evidence="2" key="1">
    <citation type="submission" date="2022-11" db="EMBL/GenBank/DDBJ databases">
        <title>Chromosomal genome sequence assembly and mating type (MAT) locus characterization of the leprose asexual lichenized fungus Lepraria neglecta (Nyl.) Erichsen.</title>
        <authorList>
            <person name="Allen J.L."/>
            <person name="Pfeffer B."/>
        </authorList>
    </citation>
    <scope>NUCLEOTIDE SEQUENCE</scope>
    <source>
        <strain evidence="2">Allen 5258</strain>
    </source>
</reference>
<feature type="domain" description="Aminoglycoside phosphotransferase" evidence="1">
    <location>
        <begin position="242"/>
        <end position="374"/>
    </location>
</feature>
<dbReference type="AlphaFoldDB" id="A0AAD9ZC93"/>
<sequence length="425" mass="48082">MDIHPAILLSNRKIREEAEAMLYQSHDFDFNRDVFGAVPLLRSLLPTARHNLKCITMKLVVLSGEDGGNFWYEEYKAHENEDDWSKACSYFAKNVRPQNLAFSVHEAITEEFEDLAWVQEWVQIKGLSDVSQREILGRPLEALPGIYENGLPVTRSGSRRDELMRARWRIYGIPQTKFKSLPKMQAAAKPAGLPPGWDESEQEMINTFFKESVPKLDTKFPNKAKKIYGDFVAEVSLHEAFGLPVYTCDLLRGKVHFRTDTPRDDFPPEREKRTVIDLARFIARLSHFPEPGSSYTDSSWTTSAATSFQKFGHPANLKVLEPETYAEIVFIGAKLHLLDPVPPVLMHYDPVAHNIFVNEAGDLTGVIDWDGASIEAFGMVIFALYETFFGSMEGGHWSAYGFPAGNKHPGLTTCQALETAFWDTL</sequence>
<protein>
    <recommendedName>
        <fullName evidence="1">Aminoglycoside phosphotransferase domain-containing protein</fullName>
    </recommendedName>
</protein>
<gene>
    <name evidence="2" type="ORF">OEA41_002587</name>
</gene>
<evidence type="ECO:0000313" key="2">
    <source>
        <dbReference type="EMBL" id="KAK3175340.1"/>
    </source>
</evidence>
<organism evidence="2 3">
    <name type="scientific">Lepraria neglecta</name>
    <dbReference type="NCBI Taxonomy" id="209136"/>
    <lineage>
        <taxon>Eukaryota</taxon>
        <taxon>Fungi</taxon>
        <taxon>Dikarya</taxon>
        <taxon>Ascomycota</taxon>
        <taxon>Pezizomycotina</taxon>
        <taxon>Lecanoromycetes</taxon>
        <taxon>OSLEUM clade</taxon>
        <taxon>Lecanoromycetidae</taxon>
        <taxon>Lecanorales</taxon>
        <taxon>Lecanorineae</taxon>
        <taxon>Stereocaulaceae</taxon>
        <taxon>Lepraria</taxon>
    </lineage>
</organism>
<evidence type="ECO:0000313" key="3">
    <source>
        <dbReference type="Proteomes" id="UP001276659"/>
    </source>
</evidence>